<comment type="caution">
    <text evidence="1">The sequence shown here is derived from an EMBL/GenBank/DDBJ whole genome shotgun (WGS) entry which is preliminary data.</text>
</comment>
<protein>
    <submittedName>
        <fullName evidence="1">Uncharacterized protein</fullName>
    </submittedName>
</protein>
<dbReference type="RefSeq" id="WP_075369769.1">
    <property type="nucleotide sequence ID" value="NZ_MSDQ01000032.1"/>
</dbReference>
<dbReference type="Proteomes" id="UP000186806">
    <property type="component" value="Unassembled WGS sequence"/>
</dbReference>
<sequence length="119" mass="13335">MAKLKDIPEKFAPGYMGDLDGRTGIAQMMRERYASMTSDLGGPENLSYAQRSLVERALWLEFWLQRQEVELAKGESFDVGKWVQAANGLQGILTKLGLERKAKDVPNLSDYLAQRGGKQ</sequence>
<accession>A0A1Q8TAC5</accession>
<dbReference type="EMBL" id="MSDQ01000032">
    <property type="protein sequence ID" value="OLO10633.1"/>
    <property type="molecule type" value="Genomic_DNA"/>
</dbReference>
<dbReference type="AlphaFoldDB" id="A0A1Q8TAC5"/>
<proteinExistence type="predicted"/>
<evidence type="ECO:0000313" key="1">
    <source>
        <dbReference type="EMBL" id="OLO10633.1"/>
    </source>
</evidence>
<name>A0A1Q8TAC5_9GAMM</name>
<evidence type="ECO:0000313" key="2">
    <source>
        <dbReference type="Proteomes" id="UP000186806"/>
    </source>
</evidence>
<keyword evidence="2" id="KW-1185">Reference proteome</keyword>
<reference evidence="1 2" key="1">
    <citation type="submission" date="2016-12" db="EMBL/GenBank/DDBJ databases">
        <title>Draft genome sequences of strains Salinicola socius SMB35, Salinicola sp. MH3R3-1 and Chromohalobacter sp. SMB17 from the Verkhnekamsk potash mining region of Russia.</title>
        <authorList>
            <person name="Mavrodi D.V."/>
            <person name="Olsson B.E."/>
            <person name="Korsakova E.S."/>
            <person name="Pyankova A."/>
            <person name="Mavrodi O.V."/>
            <person name="Plotnikova E.G."/>
        </authorList>
    </citation>
    <scope>NUCLEOTIDE SEQUENCE [LARGE SCALE GENOMIC DNA]</scope>
    <source>
        <strain evidence="1 2">SMB17</strain>
    </source>
</reference>
<gene>
    <name evidence="1" type="ORF">BTW10_13075</name>
</gene>
<organism evidence="1 2">
    <name type="scientific">Chromohalobacter japonicus</name>
    <dbReference type="NCBI Taxonomy" id="223900"/>
    <lineage>
        <taxon>Bacteria</taxon>
        <taxon>Pseudomonadati</taxon>
        <taxon>Pseudomonadota</taxon>
        <taxon>Gammaproteobacteria</taxon>
        <taxon>Oceanospirillales</taxon>
        <taxon>Halomonadaceae</taxon>
        <taxon>Chromohalobacter</taxon>
    </lineage>
</organism>